<comment type="caution">
    <text evidence="8">The sequence shown here is derived from an EMBL/GenBank/DDBJ whole genome shotgun (WGS) entry which is preliminary data.</text>
</comment>
<dbReference type="GO" id="GO:0009279">
    <property type="term" value="C:cell outer membrane"/>
    <property type="evidence" value="ECO:0007669"/>
    <property type="project" value="UniProtKB-SubCell"/>
</dbReference>
<dbReference type="Proteomes" id="UP000627292">
    <property type="component" value="Unassembled WGS sequence"/>
</dbReference>
<dbReference type="EMBL" id="BMIB01000004">
    <property type="protein sequence ID" value="GGH75853.1"/>
    <property type="molecule type" value="Genomic_DNA"/>
</dbReference>
<dbReference type="InterPro" id="IPR012944">
    <property type="entry name" value="SusD_RagB_dom"/>
</dbReference>
<protein>
    <recommendedName>
        <fullName evidence="10">RagB/SusD family nutrient uptake outer membrane protein</fullName>
    </recommendedName>
</protein>
<evidence type="ECO:0000259" key="6">
    <source>
        <dbReference type="Pfam" id="PF07980"/>
    </source>
</evidence>
<keyword evidence="5" id="KW-0998">Cell outer membrane</keyword>
<dbReference type="InterPro" id="IPR011990">
    <property type="entry name" value="TPR-like_helical_dom_sf"/>
</dbReference>
<comment type="similarity">
    <text evidence="2">Belongs to the SusD family.</text>
</comment>
<sequence length="647" mass="72791">MKKMKKAFLILAAASLLGSCKKSYLDEELVATLTNDYYKTAQGVDDLVKASYERVRFKFEYEWAYALFQVGTDEFTEGDVTDFNYYNRYASGISPVPPVSGDAFLTTLWSDNYTGINRCNAAIENLGVVPYGASITNETVKTQRRAEVRFLRAYYYFMLVQQFGAVPLLTTPTVGVQLEFPRTAVPQVYNQIISDLRFASDSLPATQGNQGRATRAAADHFLAKVYLTRGSAKVQERGQKATDIDSAAFYAERAINNAGGFVLASNYKDLWDGVYTPAIATSLPIAGDLSRSEAAQRNKEILFAAQFNSSLLYSGRFGNQTHLYFAMRYDNEVGTPRDLFSGRPFRRAQPTDYTLSLFDRKNDSRFYKSFTMHYLRTGSSSIPKWTADNAPSPALVGQDKFALGDTAVLVVVNDENTTITRQDVEKSRYAFYPRFYKDGTNTVRGFKAGVWPTLVKHLDPFRTGIATQQGTKDGIVARLGETYLIAAEAYGRLGQYSKALEFINRLRERAAYKSGEEKPQAFWQFEGGTKGDVAATYGNLIVTEAKFETNDPVEMYPASASTKAERFIHFILNERSRELAGELYRWEDLARTETLIERVQQFNTLAKPNIQAKHLLRPIPQIQIDLTYKDGRPMTGDEKKAYQNTGY</sequence>
<dbReference type="InterPro" id="IPR033985">
    <property type="entry name" value="SusD-like_N"/>
</dbReference>
<evidence type="ECO:0008006" key="10">
    <source>
        <dbReference type="Google" id="ProtNLM"/>
    </source>
</evidence>
<organism evidence="8 9">
    <name type="scientific">Filimonas zeae</name>
    <dbReference type="NCBI Taxonomy" id="1737353"/>
    <lineage>
        <taxon>Bacteria</taxon>
        <taxon>Pseudomonadati</taxon>
        <taxon>Bacteroidota</taxon>
        <taxon>Chitinophagia</taxon>
        <taxon>Chitinophagales</taxon>
        <taxon>Chitinophagaceae</taxon>
        <taxon>Filimonas</taxon>
    </lineage>
</organism>
<evidence type="ECO:0000256" key="2">
    <source>
        <dbReference type="ARBA" id="ARBA00006275"/>
    </source>
</evidence>
<dbReference type="PROSITE" id="PS51257">
    <property type="entry name" value="PROKAR_LIPOPROTEIN"/>
    <property type="match status" value="1"/>
</dbReference>
<reference evidence="8" key="1">
    <citation type="journal article" date="2014" name="Int. J. Syst. Evol. Microbiol.">
        <title>Complete genome sequence of Corynebacterium casei LMG S-19264T (=DSM 44701T), isolated from a smear-ripened cheese.</title>
        <authorList>
            <consortium name="US DOE Joint Genome Institute (JGI-PGF)"/>
            <person name="Walter F."/>
            <person name="Albersmeier A."/>
            <person name="Kalinowski J."/>
            <person name="Ruckert C."/>
        </authorList>
    </citation>
    <scope>NUCLEOTIDE SEQUENCE</scope>
    <source>
        <strain evidence="8">CGMCC 1.15290</strain>
    </source>
</reference>
<comment type="subcellular location">
    <subcellularLocation>
        <location evidence="1">Cell outer membrane</location>
    </subcellularLocation>
</comment>
<name>A0A917J174_9BACT</name>
<keyword evidence="9" id="KW-1185">Reference proteome</keyword>
<dbReference type="SUPFAM" id="SSF48452">
    <property type="entry name" value="TPR-like"/>
    <property type="match status" value="1"/>
</dbReference>
<keyword evidence="3" id="KW-0732">Signal</keyword>
<dbReference type="Pfam" id="PF07980">
    <property type="entry name" value="SusD_RagB"/>
    <property type="match status" value="1"/>
</dbReference>
<feature type="domain" description="RagB/SusD" evidence="6">
    <location>
        <begin position="350"/>
        <end position="604"/>
    </location>
</feature>
<evidence type="ECO:0000313" key="8">
    <source>
        <dbReference type="EMBL" id="GGH75853.1"/>
    </source>
</evidence>
<reference evidence="8" key="2">
    <citation type="submission" date="2020-09" db="EMBL/GenBank/DDBJ databases">
        <authorList>
            <person name="Sun Q."/>
            <person name="Zhou Y."/>
        </authorList>
    </citation>
    <scope>NUCLEOTIDE SEQUENCE</scope>
    <source>
        <strain evidence="8">CGMCC 1.15290</strain>
    </source>
</reference>
<evidence type="ECO:0000259" key="7">
    <source>
        <dbReference type="Pfam" id="PF14322"/>
    </source>
</evidence>
<dbReference type="Pfam" id="PF14322">
    <property type="entry name" value="SusD-like_3"/>
    <property type="match status" value="1"/>
</dbReference>
<evidence type="ECO:0000256" key="1">
    <source>
        <dbReference type="ARBA" id="ARBA00004442"/>
    </source>
</evidence>
<keyword evidence="4" id="KW-0472">Membrane</keyword>
<dbReference type="Gene3D" id="1.25.40.390">
    <property type="match status" value="1"/>
</dbReference>
<evidence type="ECO:0000256" key="4">
    <source>
        <dbReference type="ARBA" id="ARBA00023136"/>
    </source>
</evidence>
<evidence type="ECO:0000313" key="9">
    <source>
        <dbReference type="Proteomes" id="UP000627292"/>
    </source>
</evidence>
<accession>A0A917J174</accession>
<dbReference type="AlphaFoldDB" id="A0A917J174"/>
<gene>
    <name evidence="8" type="ORF">GCM10011379_39850</name>
</gene>
<evidence type="ECO:0000256" key="3">
    <source>
        <dbReference type="ARBA" id="ARBA00022729"/>
    </source>
</evidence>
<evidence type="ECO:0000256" key="5">
    <source>
        <dbReference type="ARBA" id="ARBA00023237"/>
    </source>
</evidence>
<proteinExistence type="inferred from homology"/>
<feature type="domain" description="SusD-like N-terminal" evidence="7">
    <location>
        <begin position="102"/>
        <end position="227"/>
    </location>
</feature>